<reference evidence="1" key="1">
    <citation type="submission" date="2022-08" db="EMBL/GenBank/DDBJ databases">
        <title>Genome Sequence of Fusarium decemcellulare.</title>
        <authorList>
            <person name="Buettner E."/>
        </authorList>
    </citation>
    <scope>NUCLEOTIDE SEQUENCE</scope>
    <source>
        <strain evidence="1">Babe19</strain>
    </source>
</reference>
<name>A0ACC1SR99_9HYPO</name>
<dbReference type="Proteomes" id="UP001148629">
    <property type="component" value="Unassembled WGS sequence"/>
</dbReference>
<keyword evidence="2" id="KW-1185">Reference proteome</keyword>
<comment type="caution">
    <text evidence="1">The sequence shown here is derived from an EMBL/GenBank/DDBJ whole genome shotgun (WGS) entry which is preliminary data.</text>
</comment>
<gene>
    <name evidence="1" type="ORF">NM208_g2780</name>
</gene>
<protein>
    <submittedName>
        <fullName evidence="1">Uncharacterized protein</fullName>
    </submittedName>
</protein>
<proteinExistence type="predicted"/>
<organism evidence="1 2">
    <name type="scientific">Fusarium decemcellulare</name>
    <dbReference type="NCBI Taxonomy" id="57161"/>
    <lineage>
        <taxon>Eukaryota</taxon>
        <taxon>Fungi</taxon>
        <taxon>Dikarya</taxon>
        <taxon>Ascomycota</taxon>
        <taxon>Pezizomycotina</taxon>
        <taxon>Sordariomycetes</taxon>
        <taxon>Hypocreomycetidae</taxon>
        <taxon>Hypocreales</taxon>
        <taxon>Nectriaceae</taxon>
        <taxon>Fusarium</taxon>
        <taxon>Fusarium decemcellulare species complex</taxon>
    </lineage>
</organism>
<evidence type="ECO:0000313" key="2">
    <source>
        <dbReference type="Proteomes" id="UP001148629"/>
    </source>
</evidence>
<accession>A0ACC1SR99</accession>
<evidence type="ECO:0000313" key="1">
    <source>
        <dbReference type="EMBL" id="KAJ3544928.1"/>
    </source>
</evidence>
<sequence length="308" mass="34894">MAQFVTVEEHFLSDNLPGGLITLPRPPAVPAGTEERLRDTGKIRLQSMDENNIKFSVLSHLVANAKPSNCPSINDDLYKRVSQYPSRFAAFAILSMHDPASAAVELERCVRELGFFPPSFHPVFETAQNLEVPVYFHPTFPNPEMEKVLYDGPYPPDVGMALSGWCAGFHYESGIHILRLFAAGLFDQFPRLKILIGHAGELLPYTLERNWHYSSRWSVASSRRRDLRQVWDNNIWVSTSATFELSPIACLLRVTKPERILYAVDYPMCSNKEGKKFLEALRESGLVSNAEWEGIAWKNAQDLLRLNV</sequence>
<dbReference type="EMBL" id="JANRMS010000173">
    <property type="protein sequence ID" value="KAJ3544928.1"/>
    <property type="molecule type" value="Genomic_DNA"/>
</dbReference>